<proteinExistence type="inferred from homology"/>
<organism evidence="6 7">
    <name type="scientific">Nonomuraea typhae</name>
    <dbReference type="NCBI Taxonomy" id="2603600"/>
    <lineage>
        <taxon>Bacteria</taxon>
        <taxon>Bacillati</taxon>
        <taxon>Actinomycetota</taxon>
        <taxon>Actinomycetes</taxon>
        <taxon>Streptosporangiales</taxon>
        <taxon>Streptosporangiaceae</taxon>
        <taxon>Nonomuraea</taxon>
    </lineage>
</organism>
<sequence length="560" mass="57693">MSARIGRGAGGPVKALAAALGLLTLTLGAAVPAAHAAPAHGPAAQTVQTVQTAQQAQSAQNPGGTARPVVRTAAGAVAGVSSGDGLRRFTAIPYAAPPTGDLRWRPPQPVRAWKGVRDASGPAVRCAQNANPADSNPAAATEDCLHLNVTTPAEPQRGRRLPVMVWLHGGGFTQGAGGDYDAGRLARAGAVVVTVNYRLGIFGFLGHPGLAGSGAFGLLDQQAALRWVRRNAAAFGGDAANVTLFGESAGGFSTCAQLTSPPAAGLFDKVIIQSGACSMRQLGIDPAGGDAVWPARQAGERIAAAAASRLGCTGAAMRCLRKAPVAALLAAQQSIPATWAPARGTPVLPLDPGRAVAEGRIHRVPVMAGGTADEARYFTAMYFDGPGQPLSEKSYREFLRIAFGRDAGRVAARYPAAAHGSPSLAWAAVATDRAWSCPVRLGNRQLARKVAVYQFEFADRAAPRPAGFAVPGSFPLGAYHGAELAYLFDGPGAAVQRPLSPGQRRLAEQMIGHWTRFAATGDPNGPGLPRWKPGAGHVRTLAVSDGPARHHCAFWASLGR</sequence>
<dbReference type="Proteomes" id="UP001612741">
    <property type="component" value="Unassembled WGS sequence"/>
</dbReference>
<accession>A0ABW7Z4S2</accession>
<keyword evidence="7" id="KW-1185">Reference proteome</keyword>
<evidence type="ECO:0000256" key="3">
    <source>
        <dbReference type="RuleBase" id="RU361235"/>
    </source>
</evidence>
<evidence type="ECO:0000313" key="7">
    <source>
        <dbReference type="Proteomes" id="UP001612741"/>
    </source>
</evidence>
<keyword evidence="3" id="KW-0732">Signal</keyword>
<protein>
    <recommendedName>
        <fullName evidence="3">Carboxylic ester hydrolase</fullName>
        <ecNumber evidence="3">3.1.1.-</ecNumber>
    </recommendedName>
</protein>
<dbReference type="Pfam" id="PF00135">
    <property type="entry name" value="COesterase"/>
    <property type="match status" value="1"/>
</dbReference>
<dbReference type="InterPro" id="IPR029058">
    <property type="entry name" value="AB_hydrolase_fold"/>
</dbReference>
<name>A0ABW7Z4S2_9ACTN</name>
<dbReference type="PANTHER" id="PTHR11559">
    <property type="entry name" value="CARBOXYLESTERASE"/>
    <property type="match status" value="1"/>
</dbReference>
<dbReference type="RefSeq" id="WP_397088601.1">
    <property type="nucleotide sequence ID" value="NZ_JBITGY010000011.1"/>
</dbReference>
<feature type="signal peptide" evidence="3">
    <location>
        <begin position="1"/>
        <end position="36"/>
    </location>
</feature>
<dbReference type="InterPro" id="IPR050309">
    <property type="entry name" value="Type-B_Carboxylest/Lipase"/>
</dbReference>
<dbReference type="InterPro" id="IPR002018">
    <property type="entry name" value="CarbesteraseB"/>
</dbReference>
<feature type="region of interest" description="Disordered" evidence="4">
    <location>
        <begin position="42"/>
        <end position="67"/>
    </location>
</feature>
<feature type="chain" id="PRO_5044987923" description="Carboxylic ester hydrolase" evidence="3">
    <location>
        <begin position="37"/>
        <end position="560"/>
    </location>
</feature>
<reference evidence="6 7" key="1">
    <citation type="submission" date="2024-10" db="EMBL/GenBank/DDBJ databases">
        <title>The Natural Products Discovery Center: Release of the First 8490 Sequenced Strains for Exploring Actinobacteria Biosynthetic Diversity.</title>
        <authorList>
            <person name="Kalkreuter E."/>
            <person name="Kautsar S.A."/>
            <person name="Yang D."/>
            <person name="Bader C.D."/>
            <person name="Teijaro C.N."/>
            <person name="Fluegel L."/>
            <person name="Davis C.M."/>
            <person name="Simpson J.R."/>
            <person name="Lauterbach L."/>
            <person name="Steele A.D."/>
            <person name="Gui C."/>
            <person name="Meng S."/>
            <person name="Li G."/>
            <person name="Viehrig K."/>
            <person name="Ye F."/>
            <person name="Su P."/>
            <person name="Kiefer A.F."/>
            <person name="Nichols A."/>
            <person name="Cepeda A.J."/>
            <person name="Yan W."/>
            <person name="Fan B."/>
            <person name="Jiang Y."/>
            <person name="Adhikari A."/>
            <person name="Zheng C.-J."/>
            <person name="Schuster L."/>
            <person name="Cowan T.M."/>
            <person name="Smanski M.J."/>
            <person name="Chevrette M.G."/>
            <person name="De Carvalho L.P.S."/>
            <person name="Shen B."/>
        </authorList>
    </citation>
    <scope>NUCLEOTIDE SEQUENCE [LARGE SCALE GENOMIC DNA]</scope>
    <source>
        <strain evidence="6 7">NPDC050545</strain>
    </source>
</reference>
<dbReference type="Gene3D" id="3.40.50.1820">
    <property type="entry name" value="alpha/beta hydrolase"/>
    <property type="match status" value="1"/>
</dbReference>
<evidence type="ECO:0000256" key="1">
    <source>
        <dbReference type="ARBA" id="ARBA00005964"/>
    </source>
</evidence>
<comment type="caution">
    <text evidence="6">The sequence shown here is derived from an EMBL/GenBank/DDBJ whole genome shotgun (WGS) entry which is preliminary data.</text>
</comment>
<comment type="similarity">
    <text evidence="1 3">Belongs to the type-B carboxylesterase/lipase family.</text>
</comment>
<evidence type="ECO:0000256" key="2">
    <source>
        <dbReference type="ARBA" id="ARBA00022801"/>
    </source>
</evidence>
<dbReference type="EMBL" id="JBITGY010000011">
    <property type="protein sequence ID" value="MFI6502937.1"/>
    <property type="molecule type" value="Genomic_DNA"/>
</dbReference>
<dbReference type="PROSITE" id="PS00122">
    <property type="entry name" value="CARBOXYLESTERASE_B_1"/>
    <property type="match status" value="1"/>
</dbReference>
<gene>
    <name evidence="6" type="ORF">ACIBG2_36545</name>
</gene>
<dbReference type="SUPFAM" id="SSF53474">
    <property type="entry name" value="alpha/beta-Hydrolases"/>
    <property type="match status" value="1"/>
</dbReference>
<dbReference type="EC" id="3.1.1.-" evidence="3"/>
<evidence type="ECO:0000313" key="6">
    <source>
        <dbReference type="EMBL" id="MFI6502937.1"/>
    </source>
</evidence>
<keyword evidence="2 3" id="KW-0378">Hydrolase</keyword>
<feature type="domain" description="Carboxylesterase type B" evidence="5">
    <location>
        <begin position="67"/>
        <end position="535"/>
    </location>
</feature>
<evidence type="ECO:0000259" key="5">
    <source>
        <dbReference type="Pfam" id="PF00135"/>
    </source>
</evidence>
<evidence type="ECO:0000256" key="4">
    <source>
        <dbReference type="SAM" id="MobiDB-lite"/>
    </source>
</evidence>
<dbReference type="InterPro" id="IPR019826">
    <property type="entry name" value="Carboxylesterase_B_AS"/>
</dbReference>